<dbReference type="EMBL" id="LATL02000265">
    <property type="protein sequence ID" value="KKD39487.1"/>
    <property type="molecule type" value="Genomic_DNA"/>
</dbReference>
<protein>
    <submittedName>
        <fullName evidence="2">Glycosyl transferase family A</fullName>
    </submittedName>
</protein>
<dbReference type="InterPro" id="IPR019290">
    <property type="entry name" value="GlycosylTrfase-like_prok"/>
</dbReference>
<evidence type="ECO:0000313" key="2">
    <source>
        <dbReference type="EMBL" id="KKD39487.1"/>
    </source>
</evidence>
<comment type="caution">
    <text evidence="2">The sequence shown here is derived from an EMBL/GenBank/DDBJ whole genome shotgun (WGS) entry which is preliminary data.</text>
</comment>
<keyword evidence="2" id="KW-0808">Transferase</keyword>
<feature type="domain" description="Glycosyltransferase 2-like prokaryotic type" evidence="1">
    <location>
        <begin position="5"/>
        <end position="251"/>
    </location>
</feature>
<dbReference type="RefSeq" id="WP_046277060.1">
    <property type="nucleotide sequence ID" value="NZ_LATL02000265.1"/>
</dbReference>
<dbReference type="InterPro" id="IPR050834">
    <property type="entry name" value="Glycosyltransf_2"/>
</dbReference>
<dbReference type="SUPFAM" id="SSF53448">
    <property type="entry name" value="Nucleotide-diphospho-sugar transferases"/>
    <property type="match status" value="1"/>
</dbReference>
<name>A0A0F5YLE1_9CYAN</name>
<dbReference type="PATRIC" id="fig|1637645.4.peg.5276"/>
<dbReference type="Gene3D" id="3.90.550.10">
    <property type="entry name" value="Spore Coat Polysaccharide Biosynthesis Protein SpsA, Chain A"/>
    <property type="match status" value="1"/>
</dbReference>
<sequence>MVFISVIIPVYNAEKTIQETILSVLNQTFQDFEIIVINDGSQDKTLERLEAIQDNRIQVDSYPNSGQAASRNRGIQQSKGELIAFLDADDLWTSDKLEAQFLALKDHPTAAVAYSWTHYIDEKSNIIRRGSQLNLTGNVYPHLLVTNFLENGSNPLIRRQALIEVGGFEETLPPAEDWDLYLRLAACYPFVAVPKAQILYRVYPNSMSSNILKMESSALRVIERAFQQAPQSLQPLKQQSLANVYKYLTVKALEGQPNRQRSLTAMRFLKNAVQFDPKLLTQKVSLKVILKIATILILPDQQTEKLLKKYPQILDTVTLLGYMKVNPE</sequence>
<dbReference type="PANTHER" id="PTHR43685:SF2">
    <property type="entry name" value="GLYCOSYLTRANSFERASE 2-LIKE DOMAIN-CONTAINING PROTEIN"/>
    <property type="match status" value="1"/>
</dbReference>
<reference evidence="2 3" key="1">
    <citation type="submission" date="2015-06" db="EMBL/GenBank/DDBJ databases">
        <title>Draft genome assembly of filamentous brackish cyanobacterium Limnoraphis robusta strain CS-951.</title>
        <authorList>
            <person name="Willis A."/>
            <person name="Parks M."/>
            <person name="Burford M.A."/>
        </authorList>
    </citation>
    <scope>NUCLEOTIDE SEQUENCE [LARGE SCALE GENOMIC DNA]</scope>
    <source>
        <strain evidence="2 3">CS-951</strain>
    </source>
</reference>
<dbReference type="PANTHER" id="PTHR43685">
    <property type="entry name" value="GLYCOSYLTRANSFERASE"/>
    <property type="match status" value="1"/>
</dbReference>
<proteinExistence type="predicted"/>
<dbReference type="GO" id="GO:0016740">
    <property type="term" value="F:transferase activity"/>
    <property type="evidence" value="ECO:0007669"/>
    <property type="project" value="UniProtKB-KW"/>
</dbReference>
<dbReference type="OrthoDB" id="9812327at2"/>
<dbReference type="InterPro" id="IPR029044">
    <property type="entry name" value="Nucleotide-diphossugar_trans"/>
</dbReference>
<evidence type="ECO:0000313" key="3">
    <source>
        <dbReference type="Proteomes" id="UP000033607"/>
    </source>
</evidence>
<organism evidence="2 3">
    <name type="scientific">Limnoraphis robusta CS-951</name>
    <dbReference type="NCBI Taxonomy" id="1637645"/>
    <lineage>
        <taxon>Bacteria</taxon>
        <taxon>Bacillati</taxon>
        <taxon>Cyanobacteriota</taxon>
        <taxon>Cyanophyceae</taxon>
        <taxon>Oscillatoriophycideae</taxon>
        <taxon>Oscillatoriales</taxon>
        <taxon>Sirenicapillariaceae</taxon>
        <taxon>Limnoraphis</taxon>
    </lineage>
</organism>
<evidence type="ECO:0000259" key="1">
    <source>
        <dbReference type="Pfam" id="PF10111"/>
    </source>
</evidence>
<accession>A0A0F5YLE1</accession>
<gene>
    <name evidence="2" type="ORF">WN50_03205</name>
</gene>
<dbReference type="AlphaFoldDB" id="A0A0F5YLE1"/>
<dbReference type="Proteomes" id="UP000033607">
    <property type="component" value="Unassembled WGS sequence"/>
</dbReference>
<dbReference type="Pfam" id="PF10111">
    <property type="entry name" value="Glyco_tranf_2_2"/>
    <property type="match status" value="1"/>
</dbReference>